<dbReference type="InterPro" id="IPR000249">
    <property type="entry name" value="BMC_dom"/>
</dbReference>
<accession>A0ABS1RG98</accession>
<keyword evidence="7" id="KW-1185">Reference proteome</keyword>
<gene>
    <name evidence="6" type="ORF">JMJ92_07305</name>
</gene>
<dbReference type="InterPro" id="IPR050575">
    <property type="entry name" value="BMC_shell"/>
</dbReference>
<dbReference type="SMART" id="SM00877">
    <property type="entry name" value="BMC"/>
    <property type="match status" value="1"/>
</dbReference>
<sequence>MTEQSLGLIETIGLAAAVEAADAAVKSANVQLVGYELTNGDGMTVVKLRGEVGAIKAAVAAGAVAAERVNRVVSTQVIARPARDVSLLVDSPATVGVVPAEPVPEPAAGTAAASEPAAEVEAGTASAAEAASEV</sequence>
<dbReference type="Pfam" id="PF00936">
    <property type="entry name" value="BMC"/>
    <property type="match status" value="1"/>
</dbReference>
<dbReference type="PANTHER" id="PTHR33941:SF11">
    <property type="entry name" value="BACTERIAL MICROCOMPARTMENT SHELL PROTEIN PDUJ"/>
    <property type="match status" value="1"/>
</dbReference>
<evidence type="ECO:0000313" key="6">
    <source>
        <dbReference type="EMBL" id="MBL3577962.1"/>
    </source>
</evidence>
<protein>
    <submittedName>
        <fullName evidence="6">BMC domain-containing protein</fullName>
    </submittedName>
</protein>
<evidence type="ECO:0000256" key="1">
    <source>
        <dbReference type="ARBA" id="ARBA00024322"/>
    </source>
</evidence>
<dbReference type="InterPro" id="IPR037233">
    <property type="entry name" value="CcmK-like_sf"/>
</dbReference>
<evidence type="ECO:0000313" key="7">
    <source>
        <dbReference type="Proteomes" id="UP000635853"/>
    </source>
</evidence>
<organism evidence="6 7">
    <name type="scientific">Rhodovulum visakhapatnamense</name>
    <dbReference type="NCBI Taxonomy" id="364297"/>
    <lineage>
        <taxon>Bacteria</taxon>
        <taxon>Pseudomonadati</taxon>
        <taxon>Pseudomonadota</taxon>
        <taxon>Alphaproteobacteria</taxon>
        <taxon>Rhodobacterales</taxon>
        <taxon>Paracoccaceae</taxon>
        <taxon>Rhodovulum</taxon>
    </lineage>
</organism>
<dbReference type="PANTHER" id="PTHR33941">
    <property type="entry name" value="PROPANEDIOL UTILIZATION PROTEIN PDUA"/>
    <property type="match status" value="1"/>
</dbReference>
<dbReference type="InterPro" id="IPR044872">
    <property type="entry name" value="CcmK/CsoS1_BMC"/>
</dbReference>
<evidence type="ECO:0000256" key="2">
    <source>
        <dbReference type="ARBA" id="ARBA00024446"/>
    </source>
</evidence>
<evidence type="ECO:0000256" key="3">
    <source>
        <dbReference type="PROSITE-ProRule" id="PRU01278"/>
    </source>
</evidence>
<dbReference type="CDD" id="cd07045">
    <property type="entry name" value="BMC_CcmK_like"/>
    <property type="match status" value="1"/>
</dbReference>
<dbReference type="SUPFAM" id="SSF143414">
    <property type="entry name" value="CcmK-like"/>
    <property type="match status" value="1"/>
</dbReference>
<comment type="subcellular location">
    <subcellularLocation>
        <location evidence="1">Bacterial microcompartment</location>
    </subcellularLocation>
</comment>
<comment type="similarity">
    <text evidence="3">Belongs to the bacterial microcompartments protein family.</text>
</comment>
<dbReference type="PROSITE" id="PS51930">
    <property type="entry name" value="BMC_2"/>
    <property type="match status" value="1"/>
</dbReference>
<comment type="caution">
    <text evidence="6">The sequence shown here is derived from an EMBL/GenBank/DDBJ whole genome shotgun (WGS) entry which is preliminary data.</text>
</comment>
<feature type="domain" description="BMC" evidence="5">
    <location>
        <begin position="5"/>
        <end position="90"/>
    </location>
</feature>
<evidence type="ECO:0000256" key="4">
    <source>
        <dbReference type="SAM" id="MobiDB-lite"/>
    </source>
</evidence>
<dbReference type="EMBL" id="JAESIL010000022">
    <property type="protein sequence ID" value="MBL3577962.1"/>
    <property type="molecule type" value="Genomic_DNA"/>
</dbReference>
<evidence type="ECO:0000259" key="5">
    <source>
        <dbReference type="PROSITE" id="PS51930"/>
    </source>
</evidence>
<feature type="non-terminal residue" evidence="6">
    <location>
        <position position="134"/>
    </location>
</feature>
<dbReference type="Gene3D" id="3.30.70.1710">
    <property type="match status" value="1"/>
</dbReference>
<reference evidence="7" key="1">
    <citation type="submission" date="2021-01" db="EMBL/GenBank/DDBJ databases">
        <title>Draft genomes of Rhodovulum sulfidophilum.</title>
        <authorList>
            <person name="Guzman M.S."/>
        </authorList>
    </citation>
    <scope>NUCLEOTIDE SEQUENCE [LARGE SCALE GENOMIC DNA]</scope>
    <source>
        <strain evidence="7">AB19</strain>
    </source>
</reference>
<proteinExistence type="inferred from homology"/>
<name>A0ABS1RG98_9RHOB</name>
<dbReference type="Proteomes" id="UP000635853">
    <property type="component" value="Unassembled WGS sequence"/>
</dbReference>
<keyword evidence="2" id="KW-1283">Bacterial microcompartment</keyword>
<feature type="region of interest" description="Disordered" evidence="4">
    <location>
        <begin position="100"/>
        <end position="134"/>
    </location>
</feature>